<dbReference type="InterPro" id="IPR045057">
    <property type="entry name" value="Gcn5-rel_NAT"/>
</dbReference>
<dbReference type="PANTHER" id="PTHR31435">
    <property type="entry name" value="PROTEIN NATD1"/>
    <property type="match status" value="1"/>
</dbReference>
<dbReference type="EMBL" id="CADCUG010000029">
    <property type="protein sequence ID" value="CAA9320566.1"/>
    <property type="molecule type" value="Genomic_DNA"/>
</dbReference>
<dbReference type="PANTHER" id="PTHR31435:SF10">
    <property type="entry name" value="BSR4717 PROTEIN"/>
    <property type="match status" value="1"/>
</dbReference>
<accession>A0A6J4L1F0</accession>
<proteinExistence type="predicted"/>
<dbReference type="CDD" id="cd04301">
    <property type="entry name" value="NAT_SF"/>
    <property type="match status" value="1"/>
</dbReference>
<name>A0A6J4L1F0_9ACTN</name>
<sequence length="98" mass="10869">MSEISAGTSVIDVPSRQAFEARTSDGEVAGYASYSRSGEVVTFTHTVVEEKFRGRHVGDQLARVALEQVRNEGLRVNPECSFVADYIDRNEEFQDLLA</sequence>
<gene>
    <name evidence="2" type="ORF">AVDCRST_MAG29-285</name>
</gene>
<protein>
    <recommendedName>
        <fullName evidence="1">N-acetyltransferase domain-containing protein</fullName>
    </recommendedName>
</protein>
<evidence type="ECO:0000313" key="2">
    <source>
        <dbReference type="EMBL" id="CAA9320566.1"/>
    </source>
</evidence>
<feature type="domain" description="N-acetyltransferase" evidence="1">
    <location>
        <begin position="11"/>
        <end position="98"/>
    </location>
</feature>
<dbReference type="PROSITE" id="PS51729">
    <property type="entry name" value="GNAT_YJDJ"/>
    <property type="match status" value="1"/>
</dbReference>
<dbReference type="InterPro" id="IPR016181">
    <property type="entry name" value="Acyl_CoA_acyltransferase"/>
</dbReference>
<dbReference type="AlphaFoldDB" id="A0A6J4L1F0"/>
<dbReference type="SUPFAM" id="SSF55729">
    <property type="entry name" value="Acyl-CoA N-acyltransferases (Nat)"/>
    <property type="match status" value="1"/>
</dbReference>
<evidence type="ECO:0000259" key="1">
    <source>
        <dbReference type="PROSITE" id="PS51729"/>
    </source>
</evidence>
<organism evidence="2">
    <name type="scientific">uncultured Nocardioidaceae bacterium</name>
    <dbReference type="NCBI Taxonomy" id="253824"/>
    <lineage>
        <taxon>Bacteria</taxon>
        <taxon>Bacillati</taxon>
        <taxon>Actinomycetota</taxon>
        <taxon>Actinomycetes</taxon>
        <taxon>Propionibacteriales</taxon>
        <taxon>Nocardioidaceae</taxon>
        <taxon>environmental samples</taxon>
    </lineage>
</organism>
<dbReference type="Gene3D" id="3.40.630.30">
    <property type="match status" value="1"/>
</dbReference>
<dbReference type="InterPro" id="IPR031165">
    <property type="entry name" value="GNAT_YJDJ"/>
</dbReference>
<dbReference type="Pfam" id="PF14542">
    <property type="entry name" value="Acetyltransf_CG"/>
    <property type="match status" value="1"/>
</dbReference>
<reference evidence="2" key="1">
    <citation type="submission" date="2020-02" db="EMBL/GenBank/DDBJ databases">
        <authorList>
            <person name="Meier V. D."/>
        </authorList>
    </citation>
    <scope>NUCLEOTIDE SEQUENCE</scope>
    <source>
        <strain evidence="2">AVDCRST_MAG29</strain>
    </source>
</reference>